<organism evidence="2 3">
    <name type="scientific">Polarella glacialis</name>
    <name type="common">Dinoflagellate</name>
    <dbReference type="NCBI Taxonomy" id="89957"/>
    <lineage>
        <taxon>Eukaryota</taxon>
        <taxon>Sar</taxon>
        <taxon>Alveolata</taxon>
        <taxon>Dinophyceae</taxon>
        <taxon>Suessiales</taxon>
        <taxon>Suessiaceae</taxon>
        <taxon>Polarella</taxon>
    </lineage>
</organism>
<keyword evidence="3" id="KW-1185">Reference proteome</keyword>
<gene>
    <name evidence="2" type="ORF">PGLA1383_LOCUS18619</name>
</gene>
<feature type="region of interest" description="Disordered" evidence="1">
    <location>
        <begin position="201"/>
        <end position="220"/>
    </location>
</feature>
<dbReference type="AlphaFoldDB" id="A0A813ELF7"/>
<accession>A0A813ELF7</accession>
<feature type="region of interest" description="Disordered" evidence="1">
    <location>
        <begin position="421"/>
        <end position="444"/>
    </location>
</feature>
<comment type="caution">
    <text evidence="2">The sequence shown here is derived from an EMBL/GenBank/DDBJ whole genome shotgun (WGS) entry which is preliminary data.</text>
</comment>
<feature type="compositionally biased region" description="Basic and acidic residues" evidence="1">
    <location>
        <begin position="131"/>
        <end position="145"/>
    </location>
</feature>
<dbReference type="Proteomes" id="UP000654075">
    <property type="component" value="Unassembled WGS sequence"/>
</dbReference>
<reference evidence="2" key="1">
    <citation type="submission" date="2021-02" db="EMBL/GenBank/DDBJ databases">
        <authorList>
            <person name="Dougan E. K."/>
            <person name="Rhodes N."/>
            <person name="Thang M."/>
            <person name="Chan C."/>
        </authorList>
    </citation>
    <scope>NUCLEOTIDE SEQUENCE</scope>
</reference>
<feature type="non-terminal residue" evidence="2">
    <location>
        <position position="1"/>
    </location>
</feature>
<evidence type="ECO:0000256" key="1">
    <source>
        <dbReference type="SAM" id="MobiDB-lite"/>
    </source>
</evidence>
<feature type="region of interest" description="Disordered" evidence="1">
    <location>
        <begin position="88"/>
        <end position="151"/>
    </location>
</feature>
<feature type="compositionally biased region" description="Low complexity" evidence="1">
    <location>
        <begin position="422"/>
        <end position="444"/>
    </location>
</feature>
<dbReference type="OMA" id="DSEMSMH"/>
<dbReference type="OrthoDB" id="10682259at2759"/>
<dbReference type="EMBL" id="CAJNNV010012007">
    <property type="protein sequence ID" value="CAE8600288.1"/>
    <property type="molecule type" value="Genomic_DNA"/>
</dbReference>
<feature type="compositionally biased region" description="Low complexity" evidence="1">
    <location>
        <begin position="58"/>
        <end position="70"/>
    </location>
</feature>
<evidence type="ECO:0000313" key="3">
    <source>
        <dbReference type="Proteomes" id="UP000654075"/>
    </source>
</evidence>
<evidence type="ECO:0000313" key="2">
    <source>
        <dbReference type="EMBL" id="CAE8600288.1"/>
    </source>
</evidence>
<feature type="compositionally biased region" description="Low complexity" evidence="1">
    <location>
        <begin position="203"/>
        <end position="214"/>
    </location>
</feature>
<protein>
    <submittedName>
        <fullName evidence="2">Uncharacterized protein</fullName>
    </submittedName>
</protein>
<name>A0A813ELF7_POLGL</name>
<proteinExistence type="predicted"/>
<feature type="region of interest" description="Disordered" evidence="1">
    <location>
        <begin position="37"/>
        <end position="75"/>
    </location>
</feature>
<sequence>MRLQVVLPDDVRPGDELEIEAHGKAFTVTVPDDCLPGEEVAFDIPSDEEAEASPRPDSSTFGGSSAFGGSPLSHSSLKAPRELVITAPDLLTNPPELLIQTEPEPVKKASKKPAPSQSHREASLRAAAAKSEAEVLRGHPEKSDAEGSFQEVETVEVAVPEGCNPGDEFVVTVDGEELTVVVPEGHRPGTLMEIEIPALPTPSHASSRASSAEAVPEQKVAPTIARSGSTGSNYFPSVFLPDSFEGFTLVEVTVPEGLEEGEEFDIQTGDRQFTIAVPSGFKPGMVIEVDLEQSSDGAEARDSEAAEVSALKMEEDPKEDVLQVSPPSRPSTSFSKDSEMSMHVMEVPVPEGCLPGDEFEVETEDVEFSVIVPEGYTPGMMIEIEVPNNEPSIGRVHEGGYLGQVVVKTMVQAVHLGLKEVSGGSSSSSSRAPASALDLSAIKE</sequence>
<feature type="region of interest" description="Disordered" evidence="1">
    <location>
        <begin position="313"/>
        <end position="339"/>
    </location>
</feature>